<dbReference type="Pfam" id="PF13462">
    <property type="entry name" value="Thioredoxin_4"/>
    <property type="match status" value="1"/>
</dbReference>
<comment type="similarity">
    <text evidence="1">Belongs to the thioredoxin family. DsbA subfamily.</text>
</comment>
<reference evidence="10 11" key="1">
    <citation type="journal article" date="2015" name="Nature">
        <title>rRNA introns, odd ribosomes, and small enigmatic genomes across a large radiation of phyla.</title>
        <authorList>
            <person name="Brown C.T."/>
            <person name="Hug L.A."/>
            <person name="Thomas B.C."/>
            <person name="Sharon I."/>
            <person name="Castelle C.J."/>
            <person name="Singh A."/>
            <person name="Wilkins M.J."/>
            <person name="Williams K.H."/>
            <person name="Banfield J.F."/>
        </authorList>
    </citation>
    <scope>NUCLEOTIDE SEQUENCE [LARGE SCALE GENOMIC DNA]</scope>
</reference>
<dbReference type="AlphaFoldDB" id="A0A0G0LU05"/>
<dbReference type="PANTHER" id="PTHR13887:SF14">
    <property type="entry name" value="DISULFIDE BOND FORMATION PROTEIN D"/>
    <property type="match status" value="1"/>
</dbReference>
<keyword evidence="7" id="KW-0472">Membrane</keyword>
<evidence type="ECO:0000259" key="8">
    <source>
        <dbReference type="Pfam" id="PF01323"/>
    </source>
</evidence>
<evidence type="ECO:0000313" key="10">
    <source>
        <dbReference type="EMBL" id="KKQ94507.1"/>
    </source>
</evidence>
<proteinExistence type="inferred from homology"/>
<feature type="transmembrane region" description="Helical" evidence="7">
    <location>
        <begin position="12"/>
        <end position="31"/>
    </location>
</feature>
<dbReference type="Proteomes" id="UP000034932">
    <property type="component" value="Unassembled WGS sequence"/>
</dbReference>
<keyword evidence="2" id="KW-0732">Signal</keyword>
<keyword evidence="7" id="KW-1133">Transmembrane helix</keyword>
<feature type="domain" description="Thioredoxin-like fold" evidence="9">
    <location>
        <begin position="171"/>
        <end position="257"/>
    </location>
</feature>
<evidence type="ECO:0000256" key="7">
    <source>
        <dbReference type="SAM" id="Phobius"/>
    </source>
</evidence>
<dbReference type="Gene3D" id="3.40.30.10">
    <property type="entry name" value="Glutaredoxin"/>
    <property type="match status" value="2"/>
</dbReference>
<evidence type="ECO:0000256" key="4">
    <source>
        <dbReference type="ARBA" id="ARBA00023157"/>
    </source>
</evidence>
<evidence type="ECO:0000256" key="6">
    <source>
        <dbReference type="SAM" id="MobiDB-lite"/>
    </source>
</evidence>
<dbReference type="GO" id="GO:0016491">
    <property type="term" value="F:oxidoreductase activity"/>
    <property type="evidence" value="ECO:0007669"/>
    <property type="project" value="UniProtKB-KW"/>
</dbReference>
<evidence type="ECO:0000313" key="11">
    <source>
        <dbReference type="Proteomes" id="UP000034932"/>
    </source>
</evidence>
<feature type="region of interest" description="Disordered" evidence="6">
    <location>
        <begin position="39"/>
        <end position="64"/>
    </location>
</feature>
<dbReference type="EMBL" id="LBVW01000001">
    <property type="protein sequence ID" value="KKQ94507.1"/>
    <property type="molecule type" value="Genomic_DNA"/>
</dbReference>
<dbReference type="InterPro" id="IPR012336">
    <property type="entry name" value="Thioredoxin-like_fold"/>
</dbReference>
<accession>A0A0G0LU05</accession>
<evidence type="ECO:0000259" key="9">
    <source>
        <dbReference type="Pfam" id="PF13462"/>
    </source>
</evidence>
<feature type="domain" description="DSBA-like thioredoxin" evidence="8">
    <location>
        <begin position="61"/>
        <end position="138"/>
    </location>
</feature>
<evidence type="ECO:0000256" key="5">
    <source>
        <dbReference type="ARBA" id="ARBA00023284"/>
    </source>
</evidence>
<keyword evidence="5" id="KW-0676">Redox-active center</keyword>
<keyword evidence="7" id="KW-0812">Transmembrane</keyword>
<organism evidence="10 11">
    <name type="scientific">Candidatus Woesebacteria bacterium GW2011_GWB1_39_10b</name>
    <dbReference type="NCBI Taxonomy" id="1618573"/>
    <lineage>
        <taxon>Bacteria</taxon>
        <taxon>Candidatus Woeseibacteriota</taxon>
    </lineage>
</organism>
<dbReference type="STRING" id="1618573.UT19_C0001G0039"/>
<protein>
    <submittedName>
        <fullName evidence="10">Sodium/proton antiporter</fullName>
    </submittedName>
</protein>
<dbReference type="InterPro" id="IPR001853">
    <property type="entry name" value="DSBA-like_thioredoxin_dom"/>
</dbReference>
<sequence length="259" mass="28006">MVKVGQGLLEKLVPILLVASIGLAFVVGVLWQKVSSLEGGSTRVSGTSGNTNTQPQAGGNEAQAPSNLDNLEAVVGSIQINTDKFKSCSESGKYKDRVESDYQAGIAAGVSGTPGNFIVNDKGETWFVPGAYPFDQVKIVVDIARGGDGTLPQGVEKLSSDRASKLTAISEKDHVRGNRSAKIKLVEYSDFECPFCQRFHLTAKQVLDEYGNDVAWVYRHFPLDQLHPKARPTAEASECVYELGGDEAFWKFTDEVFGV</sequence>
<gene>
    <name evidence="10" type="ORF">UT19_C0001G0039</name>
</gene>
<evidence type="ECO:0000256" key="3">
    <source>
        <dbReference type="ARBA" id="ARBA00023002"/>
    </source>
</evidence>
<dbReference type="Pfam" id="PF01323">
    <property type="entry name" value="DSBA"/>
    <property type="match status" value="1"/>
</dbReference>
<evidence type="ECO:0000256" key="2">
    <source>
        <dbReference type="ARBA" id="ARBA00022729"/>
    </source>
</evidence>
<dbReference type="SUPFAM" id="SSF52833">
    <property type="entry name" value="Thioredoxin-like"/>
    <property type="match status" value="1"/>
</dbReference>
<keyword evidence="4" id="KW-1015">Disulfide bond</keyword>
<dbReference type="PANTHER" id="PTHR13887">
    <property type="entry name" value="GLUTATHIONE S-TRANSFERASE KAPPA"/>
    <property type="match status" value="1"/>
</dbReference>
<evidence type="ECO:0000256" key="1">
    <source>
        <dbReference type="ARBA" id="ARBA00005791"/>
    </source>
</evidence>
<dbReference type="InterPro" id="IPR036249">
    <property type="entry name" value="Thioredoxin-like_sf"/>
</dbReference>
<keyword evidence="3" id="KW-0560">Oxidoreductase</keyword>
<name>A0A0G0LU05_9BACT</name>
<comment type="caution">
    <text evidence="10">The sequence shown here is derived from an EMBL/GenBank/DDBJ whole genome shotgun (WGS) entry which is preliminary data.</text>
</comment>
<dbReference type="CDD" id="cd02972">
    <property type="entry name" value="DsbA_family"/>
    <property type="match status" value="1"/>
</dbReference>